<evidence type="ECO:0000256" key="1">
    <source>
        <dbReference type="SAM" id="MobiDB-lite"/>
    </source>
</evidence>
<comment type="caution">
    <text evidence="2">The sequence shown here is derived from an EMBL/GenBank/DDBJ whole genome shotgun (WGS) entry which is preliminary data.</text>
</comment>
<reference evidence="2 3" key="1">
    <citation type="journal article" date="2023" name="G3 (Bethesda)">
        <title>A chromosome-length genome assembly and annotation of blackberry (Rubus argutus, cv. 'Hillquist').</title>
        <authorList>
            <person name="Bruna T."/>
            <person name="Aryal R."/>
            <person name="Dudchenko O."/>
            <person name="Sargent D.J."/>
            <person name="Mead D."/>
            <person name="Buti M."/>
            <person name="Cavallini A."/>
            <person name="Hytonen T."/>
            <person name="Andres J."/>
            <person name="Pham M."/>
            <person name="Weisz D."/>
            <person name="Mascagni F."/>
            <person name="Usai G."/>
            <person name="Natali L."/>
            <person name="Bassil N."/>
            <person name="Fernandez G.E."/>
            <person name="Lomsadze A."/>
            <person name="Armour M."/>
            <person name="Olukolu B."/>
            <person name="Poorten T."/>
            <person name="Britton C."/>
            <person name="Davik J."/>
            <person name="Ashrafi H."/>
            <person name="Aiden E.L."/>
            <person name="Borodovsky M."/>
            <person name="Worthington M."/>
        </authorList>
    </citation>
    <scope>NUCLEOTIDE SEQUENCE [LARGE SCALE GENOMIC DNA]</scope>
    <source>
        <strain evidence="2">PI 553951</strain>
    </source>
</reference>
<dbReference type="AlphaFoldDB" id="A0AAW1WXX6"/>
<dbReference type="Proteomes" id="UP001457282">
    <property type="component" value="Unassembled WGS sequence"/>
</dbReference>
<keyword evidence="3" id="KW-1185">Reference proteome</keyword>
<feature type="region of interest" description="Disordered" evidence="1">
    <location>
        <begin position="1"/>
        <end position="25"/>
    </location>
</feature>
<sequence length="132" mass="14200">MDTKSWGRRRARGGGNSAGHDAGVDDGDLWLVNRAAAGVVGDGRSRLGKARIAAARWRWAAAAAVRRHRGQAAALLGTAARDEVVGGRTGDSNQGRTVQTKRERDRREQWLWQRSRLGSSLGSVLEGSTVVK</sequence>
<dbReference type="EMBL" id="JBEDUW010000005">
    <property type="protein sequence ID" value="KAK9928900.1"/>
    <property type="molecule type" value="Genomic_DNA"/>
</dbReference>
<evidence type="ECO:0000313" key="2">
    <source>
        <dbReference type="EMBL" id="KAK9928900.1"/>
    </source>
</evidence>
<feature type="region of interest" description="Disordered" evidence="1">
    <location>
        <begin position="84"/>
        <end position="105"/>
    </location>
</feature>
<gene>
    <name evidence="2" type="ORF">M0R45_026017</name>
</gene>
<organism evidence="2 3">
    <name type="scientific">Rubus argutus</name>
    <name type="common">Southern blackberry</name>
    <dbReference type="NCBI Taxonomy" id="59490"/>
    <lineage>
        <taxon>Eukaryota</taxon>
        <taxon>Viridiplantae</taxon>
        <taxon>Streptophyta</taxon>
        <taxon>Embryophyta</taxon>
        <taxon>Tracheophyta</taxon>
        <taxon>Spermatophyta</taxon>
        <taxon>Magnoliopsida</taxon>
        <taxon>eudicotyledons</taxon>
        <taxon>Gunneridae</taxon>
        <taxon>Pentapetalae</taxon>
        <taxon>rosids</taxon>
        <taxon>fabids</taxon>
        <taxon>Rosales</taxon>
        <taxon>Rosaceae</taxon>
        <taxon>Rosoideae</taxon>
        <taxon>Rosoideae incertae sedis</taxon>
        <taxon>Rubus</taxon>
    </lineage>
</organism>
<accession>A0AAW1WXX6</accession>
<feature type="compositionally biased region" description="Basic residues" evidence="1">
    <location>
        <begin position="1"/>
        <end position="12"/>
    </location>
</feature>
<proteinExistence type="predicted"/>
<name>A0AAW1WXX6_RUBAR</name>
<protein>
    <submittedName>
        <fullName evidence="2">Uncharacterized protein</fullName>
    </submittedName>
</protein>
<evidence type="ECO:0000313" key="3">
    <source>
        <dbReference type="Proteomes" id="UP001457282"/>
    </source>
</evidence>